<dbReference type="InterPro" id="IPR003602">
    <property type="entry name" value="Topo_IA_DNA-bd_dom"/>
</dbReference>
<dbReference type="Gene3D" id="1.10.460.10">
    <property type="entry name" value="Topoisomerase I, domain 2"/>
    <property type="match status" value="1"/>
</dbReference>
<dbReference type="PRINTS" id="PR00417">
    <property type="entry name" value="PRTPISMRASEI"/>
</dbReference>
<dbReference type="Proteomes" id="UP000663792">
    <property type="component" value="Unassembled WGS sequence"/>
</dbReference>
<feature type="site" description="Interaction with DNA" evidence="8">
    <location>
        <position position="340"/>
    </location>
</feature>
<dbReference type="InterPro" id="IPR003601">
    <property type="entry name" value="Topo_IA_2"/>
</dbReference>
<evidence type="ECO:0000256" key="4">
    <source>
        <dbReference type="ARBA" id="ARBA00022842"/>
    </source>
</evidence>
<feature type="site" description="Interaction with DNA" evidence="8">
    <location>
        <position position="171"/>
    </location>
</feature>
<dbReference type="CDD" id="cd00186">
    <property type="entry name" value="TOP1Ac"/>
    <property type="match status" value="1"/>
</dbReference>
<dbReference type="EC" id="5.6.2.1" evidence="8"/>
<dbReference type="InterPro" id="IPR028612">
    <property type="entry name" value="Topoisom_1_IA"/>
</dbReference>
<dbReference type="GO" id="GO:0003917">
    <property type="term" value="F:DNA topoisomerase type I (single strand cut, ATP-independent) activity"/>
    <property type="evidence" value="ECO:0007669"/>
    <property type="project" value="UniProtKB-UniRule"/>
</dbReference>
<gene>
    <name evidence="8 12" type="primary">topA</name>
    <name evidence="12" type="ORF">JL106_08985</name>
</gene>
<dbReference type="InterPro" id="IPR025589">
    <property type="entry name" value="Toprim_C_rpt"/>
</dbReference>
<feature type="compositionally biased region" description="Low complexity" evidence="9">
    <location>
        <begin position="902"/>
        <end position="945"/>
    </location>
</feature>
<dbReference type="InterPro" id="IPR000380">
    <property type="entry name" value="Topo_IA"/>
</dbReference>
<dbReference type="GO" id="GO:0046872">
    <property type="term" value="F:metal ion binding"/>
    <property type="evidence" value="ECO:0007669"/>
    <property type="project" value="UniProtKB-KW"/>
</dbReference>
<dbReference type="AlphaFoldDB" id="A0A938YD49"/>
<protein>
    <recommendedName>
        <fullName evidence="8">DNA topoisomerase 1</fullName>
        <ecNumber evidence="8">5.6.2.1</ecNumber>
    </recommendedName>
    <alternativeName>
        <fullName evidence="8">DNA topoisomerase I</fullName>
    </alternativeName>
</protein>
<feature type="site" description="Interaction with DNA" evidence="8">
    <location>
        <position position="43"/>
    </location>
</feature>
<keyword evidence="3" id="KW-0479">Metal-binding</keyword>
<dbReference type="InterPro" id="IPR023405">
    <property type="entry name" value="Topo_IA_core_domain"/>
</dbReference>
<keyword evidence="13" id="KW-1185">Reference proteome</keyword>
<dbReference type="Gene3D" id="1.10.290.10">
    <property type="entry name" value="Topoisomerase I, domain 4"/>
    <property type="match status" value="1"/>
</dbReference>
<evidence type="ECO:0000256" key="9">
    <source>
        <dbReference type="SAM" id="MobiDB-lite"/>
    </source>
</evidence>
<dbReference type="SMART" id="SM00493">
    <property type="entry name" value="TOPRIM"/>
    <property type="match status" value="1"/>
</dbReference>
<dbReference type="PANTHER" id="PTHR42785:SF1">
    <property type="entry name" value="DNA TOPOISOMERASE"/>
    <property type="match status" value="1"/>
</dbReference>
<dbReference type="InterPro" id="IPR013826">
    <property type="entry name" value="Topo_IA_cen_sub3"/>
</dbReference>
<organism evidence="12 13">
    <name type="scientific">Nakamurella leprariae</name>
    <dbReference type="NCBI Taxonomy" id="2803911"/>
    <lineage>
        <taxon>Bacteria</taxon>
        <taxon>Bacillati</taxon>
        <taxon>Actinomycetota</taxon>
        <taxon>Actinomycetes</taxon>
        <taxon>Nakamurellales</taxon>
        <taxon>Nakamurellaceae</taxon>
        <taxon>Nakamurella</taxon>
    </lineage>
</organism>
<name>A0A938YD49_9ACTN</name>
<dbReference type="SUPFAM" id="SSF56712">
    <property type="entry name" value="Prokaryotic type I DNA topoisomerase"/>
    <property type="match status" value="1"/>
</dbReference>
<dbReference type="HAMAP" id="MF_00952">
    <property type="entry name" value="Topoisom_1_prok"/>
    <property type="match status" value="1"/>
</dbReference>
<dbReference type="InterPro" id="IPR006171">
    <property type="entry name" value="TOPRIM_dom"/>
</dbReference>
<keyword evidence="5 8" id="KW-0799">Topoisomerase</keyword>
<dbReference type="Pfam" id="PF13368">
    <property type="entry name" value="Toprim_C_rpt"/>
    <property type="match status" value="4"/>
</dbReference>
<dbReference type="PROSITE" id="PS50880">
    <property type="entry name" value="TOPRIM"/>
    <property type="match status" value="1"/>
</dbReference>
<dbReference type="InterPro" id="IPR013824">
    <property type="entry name" value="Topo_IA_cen_sub1"/>
</dbReference>
<dbReference type="GO" id="GO:0003677">
    <property type="term" value="F:DNA binding"/>
    <property type="evidence" value="ECO:0007669"/>
    <property type="project" value="UniProtKB-KW"/>
</dbReference>
<evidence type="ECO:0000256" key="5">
    <source>
        <dbReference type="ARBA" id="ARBA00023029"/>
    </source>
</evidence>
<proteinExistence type="inferred from homology"/>
<dbReference type="PANTHER" id="PTHR42785">
    <property type="entry name" value="DNA TOPOISOMERASE, TYPE IA, CORE"/>
    <property type="match status" value="1"/>
</dbReference>
<dbReference type="Gene3D" id="3.40.50.140">
    <property type="match status" value="1"/>
</dbReference>
<dbReference type="InterPro" id="IPR013497">
    <property type="entry name" value="Topo_IA_cen"/>
</dbReference>
<keyword evidence="4" id="KW-0460">Magnesium</keyword>
<dbReference type="PROSITE" id="PS00396">
    <property type="entry name" value="TOPO_IA_1"/>
    <property type="match status" value="1"/>
</dbReference>
<feature type="site" description="Interaction with DNA" evidence="8">
    <location>
        <position position="543"/>
    </location>
</feature>
<accession>A0A938YD49</accession>
<keyword evidence="6 8" id="KW-0238">DNA-binding</keyword>
<dbReference type="InterPro" id="IPR034149">
    <property type="entry name" value="TOPRIM_TopoI"/>
</dbReference>
<dbReference type="InterPro" id="IPR005733">
    <property type="entry name" value="TopoI_bac-type"/>
</dbReference>
<feature type="site" description="Interaction with DNA" evidence="8">
    <location>
        <position position="166"/>
    </location>
</feature>
<dbReference type="GO" id="GO:0006265">
    <property type="term" value="P:DNA topological change"/>
    <property type="evidence" value="ECO:0007669"/>
    <property type="project" value="UniProtKB-UniRule"/>
</dbReference>
<feature type="site" description="Interaction with DNA" evidence="8">
    <location>
        <position position="162"/>
    </location>
</feature>
<feature type="site" description="Interaction with DNA" evidence="8">
    <location>
        <position position="178"/>
    </location>
</feature>
<reference evidence="12" key="1">
    <citation type="submission" date="2021-01" db="EMBL/GenBank/DDBJ databases">
        <title>YIM 132084 draft genome.</title>
        <authorList>
            <person name="An D."/>
        </authorList>
    </citation>
    <scope>NUCLEOTIDE SEQUENCE</scope>
    <source>
        <strain evidence="12">YIM 132084</strain>
    </source>
</reference>
<evidence type="ECO:0000256" key="8">
    <source>
        <dbReference type="HAMAP-Rule" id="MF_00952"/>
    </source>
</evidence>
<feature type="site" description="Interaction with DNA" evidence="8">
    <location>
        <position position="163"/>
    </location>
</feature>
<evidence type="ECO:0000256" key="6">
    <source>
        <dbReference type="ARBA" id="ARBA00023125"/>
    </source>
</evidence>
<dbReference type="CDD" id="cd03363">
    <property type="entry name" value="TOPRIM_TopoIA_TopoI"/>
    <property type="match status" value="1"/>
</dbReference>
<dbReference type="EMBL" id="JAERWK010000010">
    <property type="protein sequence ID" value="MBM9467413.1"/>
    <property type="molecule type" value="Genomic_DNA"/>
</dbReference>
<sequence>MASSKSARPEGGVRLVVVESPSKVKSIANYLGDGYIVESSYGHIRDLPRGAADVPAKYKGESWARLGVNTDHDFEPLYIVSPEKKSQVAKLKSLLSEVDELYLATDEDREGEAIAWHLLDTLKPKIPVKRMVFNEITPAAIRAAAASPRELDNDLVDAQETRRILDRLYGYEVSPVLWKKVMPKLSAGRVQSVATRIIVERERQRMAFRAGAYWGLDALFAPTGQAQEPAFTAALNTVDGHRIAVGRDFEETTGQLRRSAVDAGVVLLTEQSAGALAAGLADRPGTVSSVEERPYTRRPYAPFMTSTLQQEAGRKLGFNSERTMRTAQRLYEGGYITYMRTDSTTLSQTALDAARAQARELYGPEYVPEAPRQYTRKVKNAQEAHEAIRPAGETFRTPGQLGRELSGDEFRLYEIIWQRTIASQMVDARGQTLSVRITATTSGAQPQELVFSASGRTITFPGFLRAYVETVDAEAGGEADDAERRLPNLTVGQALDIRELTPGSHSTSPPPRYTEPSLVKAMEEMGIGRPSTYTSIIRTITERGYVWRKGQALVPSWIAFAVVGLLERHFPQLVDYDFTAAMEDELDAIAGGRLGRTAWLSSFYFGDANGAAGSVGNSGGLKKLVGDRLESIDAREVNSLPLLTDEQGRQVLVRVGRYGPYLERVLGPDPEAPDGPPLTERANLPEDLAPDEVTADTVDSLFAQAEVGDREVGVHPDSGYPIVAKDGRYGPYVTEVLPDDVPTKGKNAVKPRTASLFKSMSVETVDLDTALKLLSLPRVVGIDPASGEEITAQNGRYGPYLKRGTDSRSLVGEDQLFTVTLDEALALYAQPKTRGRSASAAPPLRELGVDPATEKPMVIKDGRFGPYVTDGETNASLRKGDEVESLTIERGAELLAERRARGPAPKRATRAKAPAKSGTKTATKTATKARATTATRKRSTTTTTD</sequence>
<comment type="subunit">
    <text evidence="8">Monomer.</text>
</comment>
<evidence type="ECO:0000256" key="1">
    <source>
        <dbReference type="ARBA" id="ARBA00000213"/>
    </source>
</evidence>
<dbReference type="Pfam" id="PF01131">
    <property type="entry name" value="Topoisom_bac"/>
    <property type="match status" value="1"/>
</dbReference>
<feature type="domain" description="Toprim" evidence="10">
    <location>
        <begin position="13"/>
        <end position="137"/>
    </location>
</feature>
<evidence type="ECO:0000256" key="3">
    <source>
        <dbReference type="ARBA" id="ARBA00022723"/>
    </source>
</evidence>
<dbReference type="Pfam" id="PF01751">
    <property type="entry name" value="Toprim"/>
    <property type="match status" value="1"/>
</dbReference>
<dbReference type="Gene3D" id="2.70.20.10">
    <property type="entry name" value="Topoisomerase I, domain 3"/>
    <property type="match status" value="1"/>
</dbReference>
<dbReference type="RefSeq" id="WP_205260347.1">
    <property type="nucleotide sequence ID" value="NZ_JAERWK010000010.1"/>
</dbReference>
<feature type="domain" description="Topo IA-type catalytic" evidence="11">
    <location>
        <begin position="152"/>
        <end position="612"/>
    </location>
</feature>
<feature type="region of interest" description="Disordered" evidence="9">
    <location>
        <begin position="664"/>
        <end position="684"/>
    </location>
</feature>
<evidence type="ECO:0000256" key="2">
    <source>
        <dbReference type="ARBA" id="ARBA00009446"/>
    </source>
</evidence>
<dbReference type="NCBIfam" id="TIGR01051">
    <property type="entry name" value="topA_bact"/>
    <property type="match status" value="1"/>
</dbReference>
<evidence type="ECO:0000256" key="7">
    <source>
        <dbReference type="ARBA" id="ARBA00023235"/>
    </source>
</evidence>
<dbReference type="SMART" id="SM00437">
    <property type="entry name" value="TOP1Ac"/>
    <property type="match status" value="1"/>
</dbReference>
<comment type="caution">
    <text evidence="12">The sequence shown here is derived from an EMBL/GenBank/DDBJ whole genome shotgun (WGS) entry which is preliminary data.</text>
</comment>
<evidence type="ECO:0000259" key="11">
    <source>
        <dbReference type="PROSITE" id="PS52039"/>
    </source>
</evidence>
<feature type="region of interest" description="Disordered" evidence="9">
    <location>
        <begin position="894"/>
        <end position="945"/>
    </location>
</feature>
<evidence type="ECO:0000313" key="13">
    <source>
        <dbReference type="Proteomes" id="UP000663792"/>
    </source>
</evidence>
<feature type="active site" description="O-(5'-phospho-DNA)-tyrosine intermediate" evidence="8">
    <location>
        <position position="338"/>
    </location>
</feature>
<evidence type="ECO:0000259" key="10">
    <source>
        <dbReference type="PROSITE" id="PS50880"/>
    </source>
</evidence>
<comment type="function">
    <text evidence="8">Releases the supercoiling and torsional tension of DNA, which is introduced during the DNA replication and transcription, by transiently cleaving and rejoining one strand of the DNA duplex. Introduces a single-strand break via transesterification at a target site in duplex DNA. The scissile phosphodiester is attacked by the catalytic tyrosine of the enzyme, resulting in the formation of a DNA-(5'-phosphotyrosyl)-enzyme intermediate and the expulsion of a 3'-OH DNA strand. The free DNA strand then undergoes passage around the unbroken strand, thus removing DNA supercoils. Finally, in the religation step, the DNA 3'-OH attacks the covalent intermediate to expel the active-site tyrosine and restore the DNA phosphodiester backbone.</text>
</comment>
<dbReference type="InterPro" id="IPR023406">
    <property type="entry name" value="Topo_IA_AS"/>
</dbReference>
<comment type="similarity">
    <text evidence="2 8">Belongs to the type IA topoisomerase family.</text>
</comment>
<keyword evidence="7 8" id="KW-0413">Isomerase</keyword>
<dbReference type="SMART" id="SM00436">
    <property type="entry name" value="TOP1Bc"/>
    <property type="match status" value="1"/>
</dbReference>
<comment type="catalytic activity">
    <reaction evidence="1 8">
        <text>ATP-independent breakage of single-stranded DNA, followed by passage and rejoining.</text>
        <dbReference type="EC" id="5.6.2.1"/>
    </reaction>
</comment>
<feature type="region of interest" description="Interaction with DNA" evidence="8">
    <location>
        <begin position="186"/>
        <end position="191"/>
    </location>
</feature>
<dbReference type="PROSITE" id="PS52039">
    <property type="entry name" value="TOPO_IA_2"/>
    <property type="match status" value="1"/>
</dbReference>
<evidence type="ECO:0000313" key="12">
    <source>
        <dbReference type="EMBL" id="MBM9467413.1"/>
    </source>
</evidence>
<dbReference type="InterPro" id="IPR013825">
    <property type="entry name" value="Topo_IA_cen_sub2"/>
</dbReference>